<comment type="caution">
    <text evidence="2">The sequence shown here is derived from an EMBL/GenBank/DDBJ whole genome shotgun (WGS) entry which is preliminary data.</text>
</comment>
<organism evidence="2 3">
    <name type="scientific">Paenibacillus hunanensis</name>
    <dbReference type="NCBI Taxonomy" id="539262"/>
    <lineage>
        <taxon>Bacteria</taxon>
        <taxon>Bacillati</taxon>
        <taxon>Bacillota</taxon>
        <taxon>Bacilli</taxon>
        <taxon>Bacillales</taxon>
        <taxon>Paenibacillaceae</taxon>
        <taxon>Paenibacillus</taxon>
    </lineage>
</organism>
<dbReference type="Gene3D" id="2.120.10.30">
    <property type="entry name" value="TolB, C-terminal domain"/>
    <property type="match status" value="1"/>
</dbReference>
<dbReference type="RefSeq" id="WP_188774354.1">
    <property type="nucleotide sequence ID" value="NZ_BMMB01000002.1"/>
</dbReference>
<gene>
    <name evidence="2" type="ORF">JOC58_000768</name>
</gene>
<sequence>MKKSIVVTCASVLLATSVLSGNVAAAAQATSASSYFTSNVQTYKQESNNKIVFQQGQLTISATKQASTEPGMSTSIQSIHIDRGSAGFAVELKERAATIQSIAVSSDQSYVAIQVEKEAGSELLVVDLNEQTYKIMNQIVKNAASVETVWAYQWSPVGNTLAFAYGNTSLSRVALYNVSTGMFTYVPRETNTISTAAVLWNAKGSGVDFVSEYPSDHYRLYRYTLHTKKVKLLQSLTRSEVAQLAKLQ</sequence>
<feature type="chain" id="PRO_5047493754" evidence="1">
    <location>
        <begin position="26"/>
        <end position="248"/>
    </location>
</feature>
<evidence type="ECO:0000313" key="3">
    <source>
        <dbReference type="Proteomes" id="UP001185028"/>
    </source>
</evidence>
<proteinExistence type="predicted"/>
<feature type="signal peptide" evidence="1">
    <location>
        <begin position="1"/>
        <end position="25"/>
    </location>
</feature>
<dbReference type="Proteomes" id="UP001185028">
    <property type="component" value="Unassembled WGS sequence"/>
</dbReference>
<accession>A0ABU1IUN6</accession>
<protein>
    <submittedName>
        <fullName evidence="2">Uncharacterized protein</fullName>
    </submittedName>
</protein>
<evidence type="ECO:0000256" key="1">
    <source>
        <dbReference type="SAM" id="SignalP"/>
    </source>
</evidence>
<keyword evidence="1" id="KW-0732">Signal</keyword>
<dbReference type="EMBL" id="JAVDQH010000002">
    <property type="protein sequence ID" value="MDR6242884.1"/>
    <property type="molecule type" value="Genomic_DNA"/>
</dbReference>
<evidence type="ECO:0000313" key="2">
    <source>
        <dbReference type="EMBL" id="MDR6242884.1"/>
    </source>
</evidence>
<dbReference type="SUPFAM" id="SSF82171">
    <property type="entry name" value="DPP6 N-terminal domain-like"/>
    <property type="match status" value="1"/>
</dbReference>
<reference evidence="2 3" key="1">
    <citation type="submission" date="2023-07" db="EMBL/GenBank/DDBJ databases">
        <title>Genomic Encyclopedia of Type Strains, Phase IV (KMG-IV): sequencing the most valuable type-strain genomes for metagenomic binning, comparative biology and taxonomic classification.</title>
        <authorList>
            <person name="Goeker M."/>
        </authorList>
    </citation>
    <scope>NUCLEOTIDE SEQUENCE [LARGE SCALE GENOMIC DNA]</scope>
    <source>
        <strain evidence="2 3">DSM 22170</strain>
    </source>
</reference>
<keyword evidence="3" id="KW-1185">Reference proteome</keyword>
<dbReference type="InterPro" id="IPR011042">
    <property type="entry name" value="6-blade_b-propeller_TolB-like"/>
</dbReference>
<name>A0ABU1IUN6_9BACL</name>